<reference evidence="3 4" key="1">
    <citation type="journal article" date="2018" name="Front. Plant Sci.">
        <title>Red Clover (Trifolium pratense) and Zigzag Clover (T. medium) - A Picture of Genomic Similarities and Differences.</title>
        <authorList>
            <person name="Dluhosova J."/>
            <person name="Istvanek J."/>
            <person name="Nedelnik J."/>
            <person name="Repkova J."/>
        </authorList>
    </citation>
    <scope>NUCLEOTIDE SEQUENCE [LARGE SCALE GENOMIC DNA]</scope>
    <source>
        <strain evidence="4">cv. 10/8</strain>
        <tissue evidence="3">Leaf</tissue>
    </source>
</reference>
<sequence length="145" mass="16006">MGGVGKTTLAQLAYNDDKVQEHFDLKAWACVSEDFDILKVTKTLLESVTSKAWERNRGSRVIITTRQEKVAVVARTFPIHKLEPLSDEDSWSLLCKHAFGGEDYCGTKCQNLEGIGRKIARKCGGLPIAAKTLGGLLRSKVDVKE</sequence>
<evidence type="ECO:0000256" key="1">
    <source>
        <dbReference type="ARBA" id="ARBA00022821"/>
    </source>
</evidence>
<dbReference type="InterPro" id="IPR027417">
    <property type="entry name" value="P-loop_NTPase"/>
</dbReference>
<dbReference type="InterPro" id="IPR042197">
    <property type="entry name" value="Apaf_helical"/>
</dbReference>
<dbReference type="GO" id="GO:0043531">
    <property type="term" value="F:ADP binding"/>
    <property type="evidence" value="ECO:0007669"/>
    <property type="project" value="InterPro"/>
</dbReference>
<evidence type="ECO:0000313" key="3">
    <source>
        <dbReference type="EMBL" id="MCH95295.1"/>
    </source>
</evidence>
<protein>
    <submittedName>
        <fullName evidence="3">CC-NBS-LRR resistance protein</fullName>
    </submittedName>
</protein>
<dbReference type="Pfam" id="PF00931">
    <property type="entry name" value="NB-ARC"/>
    <property type="match status" value="1"/>
</dbReference>
<dbReference type="PANTHER" id="PTHR36766:SF70">
    <property type="entry name" value="DISEASE RESISTANCE PROTEIN RGA4"/>
    <property type="match status" value="1"/>
</dbReference>
<dbReference type="InterPro" id="IPR002182">
    <property type="entry name" value="NB-ARC"/>
</dbReference>
<dbReference type="SUPFAM" id="SSF52540">
    <property type="entry name" value="P-loop containing nucleoside triphosphate hydrolases"/>
    <property type="match status" value="1"/>
</dbReference>
<dbReference type="Gene3D" id="3.40.50.300">
    <property type="entry name" value="P-loop containing nucleotide triphosphate hydrolases"/>
    <property type="match status" value="1"/>
</dbReference>
<feature type="domain" description="NB-ARC" evidence="2">
    <location>
        <begin position="1"/>
        <end position="51"/>
    </location>
</feature>
<dbReference type="GO" id="GO:0006952">
    <property type="term" value="P:defense response"/>
    <property type="evidence" value="ECO:0007669"/>
    <property type="project" value="UniProtKB-KW"/>
</dbReference>
<keyword evidence="4" id="KW-1185">Reference proteome</keyword>
<name>A0A392N834_9FABA</name>
<comment type="caution">
    <text evidence="3">The sequence shown here is derived from an EMBL/GenBank/DDBJ whole genome shotgun (WGS) entry which is preliminary data.</text>
</comment>
<dbReference type="Proteomes" id="UP000265520">
    <property type="component" value="Unassembled WGS sequence"/>
</dbReference>
<keyword evidence="1" id="KW-0611">Plant defense</keyword>
<proteinExistence type="predicted"/>
<dbReference type="EMBL" id="LXQA010029467">
    <property type="protein sequence ID" value="MCH95295.1"/>
    <property type="molecule type" value="Genomic_DNA"/>
</dbReference>
<dbReference type="Gene3D" id="1.10.8.430">
    <property type="entry name" value="Helical domain of apoptotic protease-activating factors"/>
    <property type="match status" value="1"/>
</dbReference>
<dbReference type="AlphaFoldDB" id="A0A392N834"/>
<accession>A0A392N834</accession>
<dbReference type="PANTHER" id="PTHR36766">
    <property type="entry name" value="PLANT BROAD-SPECTRUM MILDEW RESISTANCE PROTEIN RPW8"/>
    <property type="match status" value="1"/>
</dbReference>
<evidence type="ECO:0000313" key="4">
    <source>
        <dbReference type="Proteomes" id="UP000265520"/>
    </source>
</evidence>
<evidence type="ECO:0000259" key="2">
    <source>
        <dbReference type="Pfam" id="PF00931"/>
    </source>
</evidence>
<organism evidence="3 4">
    <name type="scientific">Trifolium medium</name>
    <dbReference type="NCBI Taxonomy" id="97028"/>
    <lineage>
        <taxon>Eukaryota</taxon>
        <taxon>Viridiplantae</taxon>
        <taxon>Streptophyta</taxon>
        <taxon>Embryophyta</taxon>
        <taxon>Tracheophyta</taxon>
        <taxon>Spermatophyta</taxon>
        <taxon>Magnoliopsida</taxon>
        <taxon>eudicotyledons</taxon>
        <taxon>Gunneridae</taxon>
        <taxon>Pentapetalae</taxon>
        <taxon>rosids</taxon>
        <taxon>fabids</taxon>
        <taxon>Fabales</taxon>
        <taxon>Fabaceae</taxon>
        <taxon>Papilionoideae</taxon>
        <taxon>50 kb inversion clade</taxon>
        <taxon>NPAAA clade</taxon>
        <taxon>Hologalegina</taxon>
        <taxon>IRL clade</taxon>
        <taxon>Trifolieae</taxon>
        <taxon>Trifolium</taxon>
    </lineage>
</organism>